<proteinExistence type="predicted"/>
<dbReference type="PANTHER" id="PTHR43547">
    <property type="entry name" value="TWO-COMPONENT HISTIDINE KINASE"/>
    <property type="match status" value="1"/>
</dbReference>
<dbReference type="SUPFAM" id="SSF47384">
    <property type="entry name" value="Homodimeric domain of signal transducing histidine kinase"/>
    <property type="match status" value="1"/>
</dbReference>
<reference evidence="9 10" key="1">
    <citation type="submission" date="2024-04" db="EMBL/GenBank/DDBJ databases">
        <authorList>
            <person name="Abashina T."/>
            <person name="Shaikin A."/>
        </authorList>
    </citation>
    <scope>NUCLEOTIDE SEQUENCE [LARGE SCALE GENOMIC DNA]</scope>
    <source>
        <strain evidence="9 10">AAFK</strain>
    </source>
</reference>
<dbReference type="InterPro" id="IPR005467">
    <property type="entry name" value="His_kinase_dom"/>
</dbReference>
<feature type="domain" description="Response regulatory" evidence="7">
    <location>
        <begin position="6"/>
        <end position="127"/>
    </location>
</feature>
<dbReference type="Proteomes" id="UP001446205">
    <property type="component" value="Unassembled WGS sequence"/>
</dbReference>
<dbReference type="SMART" id="SM00387">
    <property type="entry name" value="HATPase_c"/>
    <property type="match status" value="1"/>
</dbReference>
<dbReference type="SUPFAM" id="SSF55785">
    <property type="entry name" value="PYP-like sensor domain (PAS domain)"/>
    <property type="match status" value="1"/>
</dbReference>
<evidence type="ECO:0000259" key="7">
    <source>
        <dbReference type="PROSITE" id="PS50110"/>
    </source>
</evidence>
<feature type="modified residue" description="4-aspartylphosphate" evidence="4">
    <location>
        <position position="187"/>
    </location>
</feature>
<evidence type="ECO:0000313" key="9">
    <source>
        <dbReference type="EMBL" id="MEK8089980.1"/>
    </source>
</evidence>
<dbReference type="CDD" id="cd00082">
    <property type="entry name" value="HisKA"/>
    <property type="match status" value="1"/>
</dbReference>
<feature type="domain" description="PAC" evidence="8">
    <location>
        <begin position="357"/>
        <end position="410"/>
    </location>
</feature>
<evidence type="ECO:0000256" key="4">
    <source>
        <dbReference type="PROSITE-ProRule" id="PRU00169"/>
    </source>
</evidence>
<evidence type="ECO:0000256" key="1">
    <source>
        <dbReference type="ARBA" id="ARBA00000085"/>
    </source>
</evidence>
<dbReference type="Gene3D" id="1.10.287.130">
    <property type="match status" value="1"/>
</dbReference>
<dbReference type="InterPro" id="IPR011006">
    <property type="entry name" value="CheY-like_superfamily"/>
</dbReference>
<accession>A0ABU9D8Y0</accession>
<dbReference type="PROSITE" id="PS50109">
    <property type="entry name" value="HIS_KIN"/>
    <property type="match status" value="1"/>
</dbReference>
<dbReference type="SUPFAM" id="SSF52172">
    <property type="entry name" value="CheY-like"/>
    <property type="match status" value="2"/>
</dbReference>
<dbReference type="RefSeq" id="WP_341371038.1">
    <property type="nucleotide sequence ID" value="NZ_JBBPCO010000008.1"/>
</dbReference>
<dbReference type="PRINTS" id="PR00344">
    <property type="entry name" value="BCTRLSENSOR"/>
</dbReference>
<feature type="domain" description="Response regulatory" evidence="7">
    <location>
        <begin position="138"/>
        <end position="252"/>
    </location>
</feature>
<comment type="catalytic activity">
    <reaction evidence="1">
        <text>ATP + protein L-histidine = ADP + protein N-phospho-L-histidine.</text>
        <dbReference type="EC" id="2.7.13.3"/>
    </reaction>
</comment>
<evidence type="ECO:0000259" key="8">
    <source>
        <dbReference type="PROSITE" id="PS50113"/>
    </source>
</evidence>
<dbReference type="SMART" id="SM00388">
    <property type="entry name" value="HisKA"/>
    <property type="match status" value="1"/>
</dbReference>
<dbReference type="SMART" id="SM00448">
    <property type="entry name" value="REC"/>
    <property type="match status" value="2"/>
</dbReference>
<dbReference type="Gene3D" id="3.40.50.2300">
    <property type="match status" value="2"/>
</dbReference>
<dbReference type="InterPro" id="IPR001789">
    <property type="entry name" value="Sig_transdc_resp-reg_receiver"/>
</dbReference>
<feature type="domain" description="Histidine kinase" evidence="6">
    <location>
        <begin position="443"/>
        <end position="655"/>
    </location>
</feature>
<sequence>MTDSHQILVIDDDPDSVNRLRDHLQAAGFAVRSTDNAQDALALARQQPPDLIITDLRLPGIDGFQLTSALRKDEQLAGIPVLWMTSYYDFAEIQAQGGASQTELPVPGVLFKPFKQTELQRRVHAALGEPLPLDRPHRILVVDDDLSNLELIERRLEVEGFESRLVENAGTALAALQEGKFDAVLLDLRLPDRDGLDLLLEIHATNPALPVIVMTAHGSESIAARALKQGANDYLIKPVGRRDLIAALQHALEKASLRQENRQAQRDLATTLAALQQSKNALELEHQRLSDLLDILDLGVLILDSAGQLERLNRAGQRLLHMEHPDQAPHSLIAEIRDERGEILDASTLYPYFACRRQGEIYQLRWTNGEEGALLVTATPLHDETGTYRGSILVFQDATDLLAQRQRFDALLRIQEEELHRTDARLRRETQPGNPATDSLLAPLTHELRTPLQFIASFSGLLASEAGPQLSLRQRQMLERIRHSAERLGQRLDNLLDLSLLASDLLQPRPEQVALAPLVQEMVQAFAGQAQERGAYIDIQPGRPGLHAWVDPGFCRKILSQLLSNAVKFIGVGGHIQVSLRDEMDQAWVEVRDTGSGMSAGQAAALFDPVASGQQIEGLGLILARRLAESMQASLQVESEPGQGSRFRLLCPVMRHTLD</sequence>
<evidence type="ECO:0000256" key="2">
    <source>
        <dbReference type="ARBA" id="ARBA00012438"/>
    </source>
</evidence>
<keyword evidence="3 4" id="KW-0597">Phosphoprotein</keyword>
<dbReference type="InterPro" id="IPR004358">
    <property type="entry name" value="Sig_transdc_His_kin-like_C"/>
</dbReference>
<dbReference type="EC" id="2.7.13.3" evidence="2"/>
<dbReference type="Gene3D" id="3.30.565.10">
    <property type="entry name" value="Histidine kinase-like ATPase, C-terminal domain"/>
    <property type="match status" value="1"/>
</dbReference>
<dbReference type="Gene3D" id="3.30.450.20">
    <property type="entry name" value="PAS domain"/>
    <property type="match status" value="1"/>
</dbReference>
<protein>
    <recommendedName>
        <fullName evidence="2">histidine kinase</fullName>
        <ecNumber evidence="2">2.7.13.3</ecNumber>
    </recommendedName>
</protein>
<evidence type="ECO:0000256" key="3">
    <source>
        <dbReference type="ARBA" id="ARBA00022553"/>
    </source>
</evidence>
<dbReference type="InterPro" id="IPR003661">
    <property type="entry name" value="HisK_dim/P_dom"/>
</dbReference>
<dbReference type="EMBL" id="JBBPCO010000008">
    <property type="protein sequence ID" value="MEK8089980.1"/>
    <property type="molecule type" value="Genomic_DNA"/>
</dbReference>
<keyword evidence="5" id="KW-0175">Coiled coil</keyword>
<comment type="caution">
    <text evidence="9">The sequence shown here is derived from an EMBL/GenBank/DDBJ whole genome shotgun (WGS) entry which is preliminary data.</text>
</comment>
<dbReference type="Pfam" id="PF00512">
    <property type="entry name" value="HisKA"/>
    <property type="match status" value="1"/>
</dbReference>
<dbReference type="PROSITE" id="PS50113">
    <property type="entry name" value="PAC"/>
    <property type="match status" value="1"/>
</dbReference>
<keyword evidence="10" id="KW-1185">Reference proteome</keyword>
<dbReference type="InterPro" id="IPR036890">
    <property type="entry name" value="HATPase_C_sf"/>
</dbReference>
<gene>
    <name evidence="9" type="ORF">WOB96_09390</name>
</gene>
<dbReference type="PROSITE" id="PS50110">
    <property type="entry name" value="RESPONSE_REGULATORY"/>
    <property type="match status" value="2"/>
</dbReference>
<name>A0ABU9D8Y0_9PROT</name>
<feature type="coiled-coil region" evidence="5">
    <location>
        <begin position="247"/>
        <end position="292"/>
    </location>
</feature>
<organism evidence="9 10">
    <name type="scientific">Thermithiobacillus plumbiphilus</name>
    <dbReference type="NCBI Taxonomy" id="1729899"/>
    <lineage>
        <taxon>Bacteria</taxon>
        <taxon>Pseudomonadati</taxon>
        <taxon>Pseudomonadota</taxon>
        <taxon>Acidithiobacillia</taxon>
        <taxon>Acidithiobacillales</taxon>
        <taxon>Thermithiobacillaceae</taxon>
        <taxon>Thermithiobacillus</taxon>
    </lineage>
</organism>
<dbReference type="PANTHER" id="PTHR43547:SF2">
    <property type="entry name" value="HYBRID SIGNAL TRANSDUCTION HISTIDINE KINASE C"/>
    <property type="match status" value="1"/>
</dbReference>
<dbReference type="Pfam" id="PF02518">
    <property type="entry name" value="HATPase_c"/>
    <property type="match status" value="1"/>
</dbReference>
<feature type="modified residue" description="4-aspartylphosphate" evidence="4">
    <location>
        <position position="55"/>
    </location>
</feature>
<dbReference type="InterPro" id="IPR003594">
    <property type="entry name" value="HATPase_dom"/>
</dbReference>
<dbReference type="InterPro" id="IPR036097">
    <property type="entry name" value="HisK_dim/P_sf"/>
</dbReference>
<dbReference type="SUPFAM" id="SSF55874">
    <property type="entry name" value="ATPase domain of HSP90 chaperone/DNA topoisomerase II/histidine kinase"/>
    <property type="match status" value="1"/>
</dbReference>
<evidence type="ECO:0000256" key="5">
    <source>
        <dbReference type="SAM" id="Coils"/>
    </source>
</evidence>
<dbReference type="InterPro" id="IPR035965">
    <property type="entry name" value="PAS-like_dom_sf"/>
</dbReference>
<evidence type="ECO:0000313" key="10">
    <source>
        <dbReference type="Proteomes" id="UP001446205"/>
    </source>
</evidence>
<dbReference type="Pfam" id="PF00072">
    <property type="entry name" value="Response_reg"/>
    <property type="match status" value="2"/>
</dbReference>
<dbReference type="InterPro" id="IPR000700">
    <property type="entry name" value="PAS-assoc_C"/>
</dbReference>
<evidence type="ECO:0000259" key="6">
    <source>
        <dbReference type="PROSITE" id="PS50109"/>
    </source>
</evidence>